<sequence>MTSSIAAIHVAKKQLGLDDDVYRAKLYNITGKRSAKDMSEAERQNVLKVLRKEGFEPKPAERRQDGRQKLTGKYAKKLQALWIAAWNLGLVENRDDAALLAFVRRQTGIDHTRFLHHHDDASRAIDGLKAWMNREARVGFGNTNGYDWLKPDGAKIAWAQWRILNPAASLIVRMGFDETVFNILGIAPVYMDAIAPGQWQTVMNVLGEQVRAKKAGSL</sequence>
<name>A0A7W6J7K3_9HYPH</name>
<accession>A0A7W6J7K3</accession>
<dbReference type="AlphaFoldDB" id="A0A7W6J7K3"/>
<dbReference type="Pfam" id="PF06252">
    <property type="entry name" value="GemA"/>
    <property type="match status" value="1"/>
</dbReference>
<dbReference type="RefSeq" id="WP_183367545.1">
    <property type="nucleotide sequence ID" value="NZ_JACIEZ010000008.1"/>
</dbReference>
<reference evidence="1 2" key="1">
    <citation type="submission" date="2020-08" db="EMBL/GenBank/DDBJ databases">
        <title>Genomic Encyclopedia of Type Strains, Phase IV (KMG-IV): sequencing the most valuable type-strain genomes for metagenomic binning, comparative biology and taxonomic classification.</title>
        <authorList>
            <person name="Goeker M."/>
        </authorList>
    </citation>
    <scope>NUCLEOTIDE SEQUENCE [LARGE SCALE GENOMIC DNA]</scope>
    <source>
        <strain evidence="1 2">DSM 29853</strain>
    </source>
</reference>
<dbReference type="Proteomes" id="UP000528286">
    <property type="component" value="Unassembled WGS sequence"/>
</dbReference>
<evidence type="ECO:0000313" key="2">
    <source>
        <dbReference type="Proteomes" id="UP000528286"/>
    </source>
</evidence>
<proteinExistence type="predicted"/>
<protein>
    <submittedName>
        <fullName evidence="1">Phage gp16-like protein</fullName>
    </submittedName>
</protein>
<organism evidence="1 2">
    <name type="scientific">Gellertiella hungarica</name>
    <dbReference type="NCBI Taxonomy" id="1572859"/>
    <lineage>
        <taxon>Bacteria</taxon>
        <taxon>Pseudomonadati</taxon>
        <taxon>Pseudomonadota</taxon>
        <taxon>Alphaproteobacteria</taxon>
        <taxon>Hyphomicrobiales</taxon>
        <taxon>Rhizobiaceae</taxon>
        <taxon>Gellertiella</taxon>
    </lineage>
</organism>
<comment type="caution">
    <text evidence="1">The sequence shown here is derived from an EMBL/GenBank/DDBJ whole genome shotgun (WGS) entry which is preliminary data.</text>
</comment>
<keyword evidence="2" id="KW-1185">Reference proteome</keyword>
<dbReference type="EMBL" id="JACIEZ010000008">
    <property type="protein sequence ID" value="MBB4066254.1"/>
    <property type="molecule type" value="Genomic_DNA"/>
</dbReference>
<dbReference type="InterPro" id="IPR009363">
    <property type="entry name" value="Phage_Mu_Gp16"/>
</dbReference>
<evidence type="ECO:0000313" key="1">
    <source>
        <dbReference type="EMBL" id="MBB4066254.1"/>
    </source>
</evidence>
<gene>
    <name evidence="1" type="ORF">GGR23_003469</name>
</gene>